<comment type="caution">
    <text evidence="1">The sequence shown here is derived from an EMBL/GenBank/DDBJ whole genome shotgun (WGS) entry which is preliminary data.</text>
</comment>
<dbReference type="AlphaFoldDB" id="A0A848KY94"/>
<sequence>MAKAAVAVVHDKTNPLVEQYAQLFTHGLRTPVLRTPNEVGLDYEECWFPSADGVTLEAWYIPAEGSDKLLIANHPMPCNRYGFPGHLPPYNTMFGGFEVNFLPELKHLHDAGYNILTYDIRNHGRSGAGSGGLSGIGLLECRDVLGSMRYAQTRPDTKDMHLGLYSRCMGSNSTMVAVAMWPDAFASVEAAVFLQPAPGAMLVRAAATHFKLDADKTEQRVADRIYELSGFHLADLSPTPSAHAVTFPTLVAQLERDWLIDRNDIEEIYNHLDTVDKDLFWIPGSDQRFSGYNYFGQHPERLVGWFDTHMKA</sequence>
<dbReference type="GO" id="GO:0016787">
    <property type="term" value="F:hydrolase activity"/>
    <property type="evidence" value="ECO:0007669"/>
    <property type="project" value="UniProtKB-KW"/>
</dbReference>
<organism evidence="1 2">
    <name type="scientific">Gordonia asplenii</name>
    <dbReference type="NCBI Taxonomy" id="2725283"/>
    <lineage>
        <taxon>Bacteria</taxon>
        <taxon>Bacillati</taxon>
        <taxon>Actinomycetota</taxon>
        <taxon>Actinomycetes</taxon>
        <taxon>Mycobacteriales</taxon>
        <taxon>Gordoniaceae</taxon>
        <taxon>Gordonia</taxon>
    </lineage>
</organism>
<dbReference type="SUPFAM" id="SSF53474">
    <property type="entry name" value="alpha/beta-Hydrolases"/>
    <property type="match status" value="1"/>
</dbReference>
<dbReference type="EMBL" id="JABBNB010000019">
    <property type="protein sequence ID" value="NMO03097.1"/>
    <property type="molecule type" value="Genomic_DNA"/>
</dbReference>
<dbReference type="Proteomes" id="UP000550729">
    <property type="component" value="Unassembled WGS sequence"/>
</dbReference>
<gene>
    <name evidence="1" type="ORF">HH308_17930</name>
</gene>
<dbReference type="Gene3D" id="3.40.50.1820">
    <property type="entry name" value="alpha/beta hydrolase"/>
    <property type="match status" value="1"/>
</dbReference>
<dbReference type="InterPro" id="IPR029058">
    <property type="entry name" value="AB_hydrolase_fold"/>
</dbReference>
<evidence type="ECO:0000313" key="1">
    <source>
        <dbReference type="EMBL" id="NMO03097.1"/>
    </source>
</evidence>
<proteinExistence type="predicted"/>
<accession>A0A848KY94</accession>
<evidence type="ECO:0000313" key="2">
    <source>
        <dbReference type="Proteomes" id="UP000550729"/>
    </source>
</evidence>
<reference evidence="1 2" key="1">
    <citation type="submission" date="2020-04" db="EMBL/GenBank/DDBJ databases">
        <title>Gordonia sp. nov. TBRC 11910.</title>
        <authorList>
            <person name="Suriyachadkun C."/>
        </authorList>
    </citation>
    <scope>NUCLEOTIDE SEQUENCE [LARGE SCALE GENOMIC DNA]</scope>
    <source>
        <strain evidence="1 2">TBRC 11910</strain>
    </source>
</reference>
<name>A0A848KY94_9ACTN</name>
<protein>
    <submittedName>
        <fullName evidence="1">Alpha/beta hydrolase</fullName>
    </submittedName>
</protein>
<keyword evidence="2" id="KW-1185">Reference proteome</keyword>
<keyword evidence="1" id="KW-0378">Hydrolase</keyword>